<evidence type="ECO:0000313" key="2">
    <source>
        <dbReference type="Proteomes" id="UP000828048"/>
    </source>
</evidence>
<name>A0ACB7XQH1_9ERIC</name>
<proteinExistence type="predicted"/>
<gene>
    <name evidence="1" type="ORF">Vadar_009478</name>
</gene>
<keyword evidence="2" id="KW-1185">Reference proteome</keyword>
<accession>A0ACB7XQH1</accession>
<organism evidence="1 2">
    <name type="scientific">Vaccinium darrowii</name>
    <dbReference type="NCBI Taxonomy" id="229202"/>
    <lineage>
        <taxon>Eukaryota</taxon>
        <taxon>Viridiplantae</taxon>
        <taxon>Streptophyta</taxon>
        <taxon>Embryophyta</taxon>
        <taxon>Tracheophyta</taxon>
        <taxon>Spermatophyta</taxon>
        <taxon>Magnoliopsida</taxon>
        <taxon>eudicotyledons</taxon>
        <taxon>Gunneridae</taxon>
        <taxon>Pentapetalae</taxon>
        <taxon>asterids</taxon>
        <taxon>Ericales</taxon>
        <taxon>Ericaceae</taxon>
        <taxon>Vaccinioideae</taxon>
        <taxon>Vaccinieae</taxon>
        <taxon>Vaccinium</taxon>
    </lineage>
</organism>
<comment type="caution">
    <text evidence="1">The sequence shown here is derived from an EMBL/GenBank/DDBJ whole genome shotgun (WGS) entry which is preliminary data.</text>
</comment>
<dbReference type="EMBL" id="CM037151">
    <property type="protein sequence ID" value="KAH7842810.1"/>
    <property type="molecule type" value="Genomic_DNA"/>
</dbReference>
<protein>
    <submittedName>
        <fullName evidence="1">Uncharacterized protein</fullName>
    </submittedName>
</protein>
<reference evidence="1 2" key="1">
    <citation type="journal article" date="2021" name="Hortic Res">
        <title>High-quality reference genome and annotation aids understanding of berry development for evergreen blueberry (Vaccinium darrowii).</title>
        <authorList>
            <person name="Yu J."/>
            <person name="Hulse-Kemp A.M."/>
            <person name="Babiker E."/>
            <person name="Staton M."/>
        </authorList>
    </citation>
    <scope>NUCLEOTIDE SEQUENCE [LARGE SCALE GENOMIC DNA]</scope>
    <source>
        <strain evidence="2">cv. NJ 8807/NJ 8810</strain>
        <tissue evidence="1">Young leaf</tissue>
    </source>
</reference>
<evidence type="ECO:0000313" key="1">
    <source>
        <dbReference type="EMBL" id="KAH7842810.1"/>
    </source>
</evidence>
<dbReference type="Proteomes" id="UP000828048">
    <property type="component" value="Chromosome 1"/>
</dbReference>
<sequence>MTDQTVGECSNPNTSVSEPTAEDRIASLVAEKAVVIFSISTCAMGVAVKALFNTLKANATVYELDRYPWGKEMERVLIEKNGSIPVVYIGGKLVGDTKRVMDSHIKGDLAKLIKDAGAPALLTLPSILYNI</sequence>